<dbReference type="AlphaFoldDB" id="A0AA35VN41"/>
<proteinExistence type="inferred from homology"/>
<dbReference type="GO" id="GO:0046872">
    <property type="term" value="F:metal ion binding"/>
    <property type="evidence" value="ECO:0007669"/>
    <property type="project" value="UniProtKB-KW"/>
</dbReference>
<evidence type="ECO:0000256" key="1">
    <source>
        <dbReference type="ARBA" id="ARBA00001954"/>
    </source>
</evidence>
<evidence type="ECO:0000313" key="8">
    <source>
        <dbReference type="EMBL" id="CAI9269455.1"/>
    </source>
</evidence>
<evidence type="ECO:0000256" key="4">
    <source>
        <dbReference type="ARBA" id="ARBA00022723"/>
    </source>
</evidence>
<gene>
    <name evidence="8" type="ORF">LSALG_LOCUS9829</name>
</gene>
<dbReference type="GO" id="GO:0017172">
    <property type="term" value="F:cysteine dioxygenase activity"/>
    <property type="evidence" value="ECO:0007669"/>
    <property type="project" value="UniProtKB-EC"/>
</dbReference>
<keyword evidence="9" id="KW-1185">Reference proteome</keyword>
<protein>
    <recommendedName>
        <fullName evidence="3">cysteine dioxygenase</fullName>
        <ecNumber evidence="3">1.13.11.20</ecNumber>
    </recommendedName>
</protein>
<keyword evidence="6" id="KW-0408">Iron</keyword>
<evidence type="ECO:0000256" key="7">
    <source>
        <dbReference type="ARBA" id="ARBA00024284"/>
    </source>
</evidence>
<comment type="similarity">
    <text evidence="2">Belongs to the cysteine dioxygenase family.</text>
</comment>
<name>A0AA35VN41_LACSI</name>
<evidence type="ECO:0000256" key="2">
    <source>
        <dbReference type="ARBA" id="ARBA00006622"/>
    </source>
</evidence>
<dbReference type="EMBL" id="OX465077">
    <property type="protein sequence ID" value="CAI9269455.1"/>
    <property type="molecule type" value="Genomic_DNA"/>
</dbReference>
<accession>A0AA35VN41</accession>
<dbReference type="InterPro" id="IPR012864">
    <property type="entry name" value="PCO/ADO"/>
</dbReference>
<comment type="catalytic activity">
    <reaction evidence="7">
        <text>L-cysteine + O2 = 3-sulfino-L-alanine + H(+)</text>
        <dbReference type="Rhea" id="RHEA:20441"/>
        <dbReference type="ChEBI" id="CHEBI:15378"/>
        <dbReference type="ChEBI" id="CHEBI:15379"/>
        <dbReference type="ChEBI" id="CHEBI:35235"/>
        <dbReference type="ChEBI" id="CHEBI:61085"/>
        <dbReference type="EC" id="1.13.11.20"/>
    </reaction>
    <physiologicalReaction direction="left-to-right" evidence="7">
        <dbReference type="Rhea" id="RHEA:20442"/>
    </physiologicalReaction>
</comment>
<evidence type="ECO:0000256" key="5">
    <source>
        <dbReference type="ARBA" id="ARBA00023002"/>
    </source>
</evidence>
<keyword evidence="4" id="KW-0479">Metal-binding</keyword>
<evidence type="ECO:0000256" key="6">
    <source>
        <dbReference type="ARBA" id="ARBA00023004"/>
    </source>
</evidence>
<evidence type="ECO:0000256" key="3">
    <source>
        <dbReference type="ARBA" id="ARBA00013133"/>
    </source>
</evidence>
<sequence length="272" mass="30588">MYFEYQVPFLFLNSVRYRYEIGIWDKLFIPCFSIVRSDGKKGDWDGSAGDDERRCFAVNFGDGIVDFDGCFPLSLIILSMLLPSPSRLSPYPSYQRSFIPSSLAFFSLSSPFPSPCISGHVFTNSTKRTRAFNHISVNRVEPPLIKDSKGIARAPVRLPKLPVDKVLSAPRSTSVLYPKTGGNLHCFTAITSYYPYSSFGSGDDLIDGKEDGYACVEEIHAADDLYMRQGIYARLPIRIIVPQLQDYAVRVILVPSIRHAHHDLVFPQVTKM</sequence>
<organism evidence="8 9">
    <name type="scientific">Lactuca saligna</name>
    <name type="common">Willowleaf lettuce</name>
    <dbReference type="NCBI Taxonomy" id="75948"/>
    <lineage>
        <taxon>Eukaryota</taxon>
        <taxon>Viridiplantae</taxon>
        <taxon>Streptophyta</taxon>
        <taxon>Embryophyta</taxon>
        <taxon>Tracheophyta</taxon>
        <taxon>Spermatophyta</taxon>
        <taxon>Magnoliopsida</taxon>
        <taxon>eudicotyledons</taxon>
        <taxon>Gunneridae</taxon>
        <taxon>Pentapetalae</taxon>
        <taxon>asterids</taxon>
        <taxon>campanulids</taxon>
        <taxon>Asterales</taxon>
        <taxon>Asteraceae</taxon>
        <taxon>Cichorioideae</taxon>
        <taxon>Cichorieae</taxon>
        <taxon>Lactucinae</taxon>
        <taxon>Lactuca</taxon>
    </lineage>
</organism>
<comment type="cofactor">
    <cofactor evidence="1">
        <name>Fe(2+)</name>
        <dbReference type="ChEBI" id="CHEBI:29033"/>
    </cofactor>
</comment>
<reference evidence="8" key="1">
    <citation type="submission" date="2023-04" db="EMBL/GenBank/DDBJ databases">
        <authorList>
            <person name="Vijverberg K."/>
            <person name="Xiong W."/>
            <person name="Schranz E."/>
        </authorList>
    </citation>
    <scope>NUCLEOTIDE SEQUENCE</scope>
</reference>
<evidence type="ECO:0000313" key="9">
    <source>
        <dbReference type="Proteomes" id="UP001177003"/>
    </source>
</evidence>
<dbReference type="Pfam" id="PF07847">
    <property type="entry name" value="PCO_ADO"/>
    <property type="match status" value="1"/>
</dbReference>
<dbReference type="Proteomes" id="UP001177003">
    <property type="component" value="Chromosome 1"/>
</dbReference>
<keyword evidence="5" id="KW-0560">Oxidoreductase</keyword>
<dbReference type="EC" id="1.13.11.20" evidence="3"/>